<feature type="compositionally biased region" description="Basic and acidic residues" evidence="1">
    <location>
        <begin position="369"/>
        <end position="386"/>
    </location>
</feature>
<evidence type="ECO:0000256" key="1">
    <source>
        <dbReference type="SAM" id="MobiDB-lite"/>
    </source>
</evidence>
<dbReference type="GO" id="GO:0003676">
    <property type="term" value="F:nucleic acid binding"/>
    <property type="evidence" value="ECO:0007669"/>
    <property type="project" value="InterPro"/>
</dbReference>
<accession>A0A6H0XM95</accession>
<feature type="compositionally biased region" description="Acidic residues" evidence="1">
    <location>
        <begin position="277"/>
        <end position="290"/>
    </location>
</feature>
<reference evidence="2 3" key="1">
    <citation type="journal article" date="2016" name="Sci. Rep.">
        <title>Peltaster fructicola genome reveals evolution from an invasive phytopathogen to an ectophytic parasite.</title>
        <authorList>
            <person name="Xu C."/>
            <person name="Chen H."/>
            <person name="Gleason M.L."/>
            <person name="Xu J.R."/>
            <person name="Liu H."/>
            <person name="Zhang R."/>
            <person name="Sun G."/>
        </authorList>
    </citation>
    <scope>NUCLEOTIDE SEQUENCE [LARGE SCALE GENOMIC DNA]</scope>
    <source>
        <strain evidence="2 3">LNHT1506</strain>
    </source>
</reference>
<feature type="compositionally biased region" description="Basic and acidic residues" evidence="1">
    <location>
        <begin position="509"/>
        <end position="519"/>
    </location>
</feature>
<feature type="compositionally biased region" description="Polar residues" evidence="1">
    <location>
        <begin position="414"/>
        <end position="424"/>
    </location>
</feature>
<feature type="compositionally biased region" description="Acidic residues" evidence="1">
    <location>
        <begin position="357"/>
        <end position="368"/>
    </location>
</feature>
<evidence type="ECO:0000313" key="2">
    <source>
        <dbReference type="EMBL" id="QIW95760.1"/>
    </source>
</evidence>
<dbReference type="AlphaFoldDB" id="A0A6H0XM95"/>
<feature type="compositionally biased region" description="Acidic residues" evidence="1">
    <location>
        <begin position="336"/>
        <end position="347"/>
    </location>
</feature>
<evidence type="ECO:0008006" key="4">
    <source>
        <dbReference type="Google" id="ProtNLM"/>
    </source>
</evidence>
<dbReference type="Proteomes" id="UP000503462">
    <property type="component" value="Chromosome 1"/>
</dbReference>
<feature type="region of interest" description="Disordered" evidence="1">
    <location>
        <begin position="136"/>
        <end position="195"/>
    </location>
</feature>
<gene>
    <name evidence="2" type="ORF">AMS68_001278</name>
</gene>
<name>A0A6H0XM95_9PEZI</name>
<protein>
    <recommendedName>
        <fullName evidence="4">RRM domain-containing protein</fullName>
    </recommendedName>
</protein>
<dbReference type="EMBL" id="CP051139">
    <property type="protein sequence ID" value="QIW95760.1"/>
    <property type="molecule type" value="Genomic_DNA"/>
</dbReference>
<feature type="compositionally biased region" description="Polar residues" evidence="1">
    <location>
        <begin position="326"/>
        <end position="335"/>
    </location>
</feature>
<feature type="compositionally biased region" description="Basic and acidic residues" evidence="1">
    <location>
        <begin position="171"/>
        <end position="195"/>
    </location>
</feature>
<dbReference type="InterPro" id="IPR035979">
    <property type="entry name" value="RBD_domain_sf"/>
</dbReference>
<evidence type="ECO:0000313" key="3">
    <source>
        <dbReference type="Proteomes" id="UP000503462"/>
    </source>
</evidence>
<dbReference type="OrthoDB" id="3595585at2759"/>
<feature type="compositionally biased region" description="Basic and acidic residues" evidence="1">
    <location>
        <begin position="485"/>
        <end position="500"/>
    </location>
</feature>
<feature type="region of interest" description="Disordered" evidence="1">
    <location>
        <begin position="232"/>
        <end position="525"/>
    </location>
</feature>
<dbReference type="SUPFAM" id="SSF54928">
    <property type="entry name" value="RNA-binding domain, RBD"/>
    <property type="match status" value="1"/>
</dbReference>
<feature type="compositionally biased region" description="Acidic residues" evidence="1">
    <location>
        <begin position="301"/>
        <end position="321"/>
    </location>
</feature>
<organism evidence="2 3">
    <name type="scientific">Peltaster fructicola</name>
    <dbReference type="NCBI Taxonomy" id="286661"/>
    <lineage>
        <taxon>Eukaryota</taxon>
        <taxon>Fungi</taxon>
        <taxon>Dikarya</taxon>
        <taxon>Ascomycota</taxon>
        <taxon>Pezizomycotina</taxon>
        <taxon>Dothideomycetes</taxon>
        <taxon>Dothideomycetes incertae sedis</taxon>
        <taxon>Peltaster</taxon>
    </lineage>
</organism>
<sequence length="525" mass="58858">MIDLAKSPHDLVRLHITPFNPSIYEKIIPAAFRKPESKASFHAVQTFPERGFGYLQVSRSDAEALKRKLNGSMLKGTKIRIEEARPIMKRKVEAVDEPVEKRSTKKRAKLEDAEKSARDVVVPGYQLTADRHVKRGWTEDKSAGKKSRTAGPMTADKKLLFKTMLPANVPRPRDEKSKKKSEKRQSKTRRGEVVVEEFARNRSTFAVSQGSAADRKPAVAYEDGLGWVDEDGVVVEPETKKQQQQHKRQAVVKGTQTSSAIPAAVQTMRNEAAQTDTSDDDVADVDSSDEEVTRAVNPVSEQDEPEEDDDDENDNDAEVQDVDMLAQSNAQSPTIENDDESSSEDSVLDATSSTSEESSETEDDEEADTTDKPDIHPLEALYKRSADTSNAKNRPPPISTSFSFFGAQDDEAEISTTVQPQTPHTKQDLDWRGQRSAAPTPDTAAIDGRFDFRFSGAEDDIDEGTPTQQSAVASQRQDSPQQESAFRKFFYEKRGDTDRAWKKRRREAKKLQRQRENRRLSRKIV</sequence>
<feature type="compositionally biased region" description="Polar residues" evidence="1">
    <location>
        <begin position="465"/>
        <end position="484"/>
    </location>
</feature>
<keyword evidence="3" id="KW-1185">Reference proteome</keyword>
<proteinExistence type="predicted"/>